<dbReference type="Proteomes" id="UP000824496">
    <property type="component" value="Chromosome"/>
</dbReference>
<feature type="chain" id="PRO_5046179707" description="Acyl-CoA:diacylglycerol acyltransferase" evidence="9">
    <location>
        <begin position="41"/>
        <end position="358"/>
    </location>
</feature>
<evidence type="ECO:0000256" key="1">
    <source>
        <dbReference type="ARBA" id="ARBA00000697"/>
    </source>
</evidence>
<evidence type="ECO:0000256" key="7">
    <source>
        <dbReference type="ARBA" id="ARBA00048109"/>
    </source>
</evidence>
<reference evidence="10 11" key="1">
    <citation type="submission" date="2021-08" db="EMBL/GenBank/DDBJ databases">
        <title>Whole genome sequence of novel Actinomyces species strain MAS-1.</title>
        <authorList>
            <person name="Saito M."/>
            <person name="Kuwahara N."/>
            <person name="Takizawa T."/>
            <person name="Gotouda H."/>
            <person name="Ochiai T."/>
        </authorList>
    </citation>
    <scope>NUCLEOTIDE SEQUENCE [LARGE SCALE GENOMIC DNA]</scope>
    <source>
        <strain evidence="10 11">MAS-1</strain>
    </source>
</reference>
<evidence type="ECO:0000256" key="3">
    <source>
        <dbReference type="ARBA" id="ARBA00012820"/>
    </source>
</evidence>
<dbReference type="InterPro" id="IPR006311">
    <property type="entry name" value="TAT_signal"/>
</dbReference>
<dbReference type="PROSITE" id="PS51318">
    <property type="entry name" value="TAT"/>
    <property type="match status" value="1"/>
</dbReference>
<dbReference type="EC" id="2.3.1.122" evidence="3"/>
<evidence type="ECO:0000313" key="11">
    <source>
        <dbReference type="Proteomes" id="UP000824496"/>
    </source>
</evidence>
<feature type="signal peptide" evidence="9">
    <location>
        <begin position="1"/>
        <end position="40"/>
    </location>
</feature>
<comment type="catalytic activity">
    <reaction evidence="7">
        <text>an acyl-CoA + a 1,2-diacyl-sn-glycerol = a triacyl-sn-glycerol + CoA</text>
        <dbReference type="Rhea" id="RHEA:10868"/>
        <dbReference type="ChEBI" id="CHEBI:17815"/>
        <dbReference type="ChEBI" id="CHEBI:57287"/>
        <dbReference type="ChEBI" id="CHEBI:58342"/>
        <dbReference type="ChEBI" id="CHEBI:64615"/>
        <dbReference type="EC" id="2.3.1.20"/>
    </reaction>
</comment>
<name>A0ABM7U815_9ACTO</name>
<organism evidence="10 11">
    <name type="scientific">Actinomyces capricornis</name>
    <dbReference type="NCBI Taxonomy" id="2755559"/>
    <lineage>
        <taxon>Bacteria</taxon>
        <taxon>Bacillati</taxon>
        <taxon>Actinomycetota</taxon>
        <taxon>Actinomycetes</taxon>
        <taxon>Actinomycetales</taxon>
        <taxon>Actinomycetaceae</taxon>
        <taxon>Actinomyces</taxon>
    </lineage>
</organism>
<evidence type="ECO:0000256" key="4">
    <source>
        <dbReference type="ARBA" id="ARBA00013244"/>
    </source>
</evidence>
<keyword evidence="11" id="KW-1185">Reference proteome</keyword>
<evidence type="ECO:0000256" key="5">
    <source>
        <dbReference type="ARBA" id="ARBA00022729"/>
    </source>
</evidence>
<dbReference type="PANTHER" id="PTHR43037:SF1">
    <property type="entry name" value="BLL1128 PROTEIN"/>
    <property type="match status" value="1"/>
</dbReference>
<dbReference type="SUPFAM" id="SSF53474">
    <property type="entry name" value="alpha/beta-Hydrolases"/>
    <property type="match status" value="1"/>
</dbReference>
<evidence type="ECO:0000256" key="6">
    <source>
        <dbReference type="ARBA" id="ARBA00032572"/>
    </source>
</evidence>
<protein>
    <recommendedName>
        <fullName evidence="6">Acyl-CoA:diacylglycerol acyltransferase</fullName>
        <ecNumber evidence="3">2.3.1.122</ecNumber>
        <ecNumber evidence="4">2.3.1.20</ecNumber>
    </recommendedName>
</protein>
<keyword evidence="5 9" id="KW-0732">Signal</keyword>
<comment type="similarity">
    <text evidence="2">Belongs to the mycobacterial A85 antigen family.</text>
</comment>
<dbReference type="EMBL" id="AP025017">
    <property type="protein sequence ID" value="BDA63573.1"/>
    <property type="molecule type" value="Genomic_DNA"/>
</dbReference>
<sequence>MSTSTPSAPGLPDGRPHPSRPPRRHVLALSLASASAAALAACGQGSSSAASSAASAPGPSQGATGTGAAATEPAATMEASASPTLEELAATVPGLFRQAAYEDAQTSKTLPYNIYLPEGYEASGESYPLVLYIADSSLAGQEVTAPLGQYGALIWAAPSEQARHKAIVVVPAYPEVVLDDHDGYTLTDYVEMSQRLVASLVEEYPVDRARVYGTGQSMGCMTVMYLAAQHADLFTALMLVSGQWDPSQLQGLTGQDFWYFAAAGDSRASQGQEDVRALLDSASVPYASATWDATWSDEQTRGAAEELLAQDQDHLFVSFEEGTVLSANPVSEMEHMASFEPAYKVGAAREWLMGRRRG</sequence>
<proteinExistence type="inferred from homology"/>
<evidence type="ECO:0000313" key="10">
    <source>
        <dbReference type="EMBL" id="BDA63573.1"/>
    </source>
</evidence>
<gene>
    <name evidence="10" type="ORF">MANAM107_04070</name>
</gene>
<dbReference type="InterPro" id="IPR029058">
    <property type="entry name" value="AB_hydrolase_fold"/>
</dbReference>
<dbReference type="Gene3D" id="3.40.50.1820">
    <property type="entry name" value="alpha/beta hydrolase"/>
    <property type="match status" value="1"/>
</dbReference>
<dbReference type="Pfam" id="PF00756">
    <property type="entry name" value="Esterase"/>
    <property type="match status" value="1"/>
</dbReference>
<comment type="catalytic activity">
    <reaction evidence="1">
        <text>2 alpha,alpha'-trehalose 6-mycolate = alpha,alpha'-trehalose 6,6'-bismycolate + alpha,alpha-trehalose</text>
        <dbReference type="Rhea" id="RHEA:23472"/>
        <dbReference type="ChEBI" id="CHEBI:16551"/>
        <dbReference type="ChEBI" id="CHEBI:18195"/>
        <dbReference type="ChEBI" id="CHEBI:18234"/>
        <dbReference type="EC" id="2.3.1.122"/>
    </reaction>
</comment>
<dbReference type="PANTHER" id="PTHR43037">
    <property type="entry name" value="UNNAMED PRODUCT-RELATED"/>
    <property type="match status" value="1"/>
</dbReference>
<dbReference type="InterPro" id="IPR050955">
    <property type="entry name" value="Plant_Biomass_Hydrol_Est"/>
</dbReference>
<evidence type="ECO:0000256" key="2">
    <source>
        <dbReference type="ARBA" id="ARBA00005874"/>
    </source>
</evidence>
<feature type="compositionally biased region" description="Basic residues" evidence="8">
    <location>
        <begin position="17"/>
        <end position="26"/>
    </location>
</feature>
<dbReference type="InterPro" id="IPR000801">
    <property type="entry name" value="Esterase-like"/>
</dbReference>
<feature type="region of interest" description="Disordered" evidence="8">
    <location>
        <begin position="1"/>
        <end position="27"/>
    </location>
</feature>
<evidence type="ECO:0000256" key="9">
    <source>
        <dbReference type="SAM" id="SignalP"/>
    </source>
</evidence>
<dbReference type="EC" id="2.3.1.20" evidence="4"/>
<evidence type="ECO:0000256" key="8">
    <source>
        <dbReference type="SAM" id="MobiDB-lite"/>
    </source>
</evidence>
<dbReference type="RefSeq" id="WP_223910463.1">
    <property type="nucleotide sequence ID" value="NZ_AP025017.1"/>
</dbReference>
<accession>A0ABM7U815</accession>
<feature type="region of interest" description="Disordered" evidence="8">
    <location>
        <begin position="48"/>
        <end position="81"/>
    </location>
</feature>